<dbReference type="GO" id="GO:0000160">
    <property type="term" value="P:phosphorelay signal transduction system"/>
    <property type="evidence" value="ECO:0007669"/>
    <property type="project" value="InterPro"/>
</dbReference>
<dbReference type="Gene3D" id="3.40.50.2300">
    <property type="match status" value="1"/>
</dbReference>
<dbReference type="Proteomes" id="UP000199758">
    <property type="component" value="Unassembled WGS sequence"/>
</dbReference>
<sequence>MSASPRHVLLVEDEPGTMTTVALLLEMLGHRVSRAANGKRALAMLLQERPDVVVTDYMMPHMNGLELIAAMKADASLATVPIVLTSAAMPAHVDSQVAADAFLRKPYRIDELTGAIDRALQRRRTPPP</sequence>
<name>A0A1M5P0T3_9GAMM</name>
<dbReference type="PROSITE" id="PS50110">
    <property type="entry name" value="RESPONSE_REGULATORY"/>
    <property type="match status" value="1"/>
</dbReference>
<accession>A0A1M5P0T3</accession>
<dbReference type="InterPro" id="IPR001789">
    <property type="entry name" value="Sig_transdc_resp-reg_receiver"/>
</dbReference>
<feature type="domain" description="Response regulatory" evidence="3">
    <location>
        <begin position="7"/>
        <end position="120"/>
    </location>
</feature>
<evidence type="ECO:0000313" key="5">
    <source>
        <dbReference type="Proteomes" id="UP000199758"/>
    </source>
</evidence>
<dbReference type="STRING" id="490188.SAMN04488068_1963"/>
<dbReference type="Pfam" id="PF00072">
    <property type="entry name" value="Response_reg"/>
    <property type="match status" value="1"/>
</dbReference>
<evidence type="ECO:0000256" key="2">
    <source>
        <dbReference type="PROSITE-ProRule" id="PRU00169"/>
    </source>
</evidence>
<dbReference type="InterPro" id="IPR050595">
    <property type="entry name" value="Bact_response_regulator"/>
</dbReference>
<proteinExistence type="predicted"/>
<evidence type="ECO:0000313" key="4">
    <source>
        <dbReference type="EMBL" id="SHG95382.1"/>
    </source>
</evidence>
<dbReference type="RefSeq" id="WP_072896975.1">
    <property type="nucleotide sequence ID" value="NZ_FQWZ01000004.1"/>
</dbReference>
<organism evidence="4 5">
    <name type="scientific">Hydrocarboniphaga daqingensis</name>
    <dbReference type="NCBI Taxonomy" id="490188"/>
    <lineage>
        <taxon>Bacteria</taxon>
        <taxon>Pseudomonadati</taxon>
        <taxon>Pseudomonadota</taxon>
        <taxon>Gammaproteobacteria</taxon>
        <taxon>Nevskiales</taxon>
        <taxon>Nevskiaceae</taxon>
        <taxon>Hydrocarboniphaga</taxon>
    </lineage>
</organism>
<reference evidence="4 5" key="1">
    <citation type="submission" date="2016-11" db="EMBL/GenBank/DDBJ databases">
        <authorList>
            <person name="Jaros S."/>
            <person name="Januszkiewicz K."/>
            <person name="Wedrychowicz H."/>
        </authorList>
    </citation>
    <scope>NUCLEOTIDE SEQUENCE [LARGE SCALE GENOMIC DNA]</scope>
    <source>
        <strain evidence="4 5">CGMCC 1.7049</strain>
    </source>
</reference>
<keyword evidence="1 2" id="KW-0597">Phosphoprotein</keyword>
<evidence type="ECO:0000259" key="3">
    <source>
        <dbReference type="PROSITE" id="PS50110"/>
    </source>
</evidence>
<dbReference type="PANTHER" id="PTHR44591">
    <property type="entry name" value="STRESS RESPONSE REGULATOR PROTEIN 1"/>
    <property type="match status" value="1"/>
</dbReference>
<dbReference type="InterPro" id="IPR011006">
    <property type="entry name" value="CheY-like_superfamily"/>
</dbReference>
<evidence type="ECO:0000256" key="1">
    <source>
        <dbReference type="ARBA" id="ARBA00022553"/>
    </source>
</evidence>
<gene>
    <name evidence="4" type="ORF">SAMN04488068_1963</name>
</gene>
<dbReference type="CDD" id="cd00156">
    <property type="entry name" value="REC"/>
    <property type="match status" value="1"/>
</dbReference>
<dbReference type="SUPFAM" id="SSF52172">
    <property type="entry name" value="CheY-like"/>
    <property type="match status" value="1"/>
</dbReference>
<dbReference type="AlphaFoldDB" id="A0A1M5P0T3"/>
<feature type="modified residue" description="4-aspartylphosphate" evidence="2">
    <location>
        <position position="56"/>
    </location>
</feature>
<dbReference type="EMBL" id="FQWZ01000004">
    <property type="protein sequence ID" value="SHG95382.1"/>
    <property type="molecule type" value="Genomic_DNA"/>
</dbReference>
<dbReference type="SMART" id="SM00448">
    <property type="entry name" value="REC"/>
    <property type="match status" value="1"/>
</dbReference>
<dbReference type="PANTHER" id="PTHR44591:SF3">
    <property type="entry name" value="RESPONSE REGULATORY DOMAIN-CONTAINING PROTEIN"/>
    <property type="match status" value="1"/>
</dbReference>
<keyword evidence="5" id="KW-1185">Reference proteome</keyword>
<protein>
    <submittedName>
        <fullName evidence="4">Response regulator receiver domain-containing protein</fullName>
    </submittedName>
</protein>